<dbReference type="RefSeq" id="WP_025863991.1">
    <property type="nucleotide sequence ID" value="NZ_BLAX01000001.1"/>
</dbReference>
<evidence type="ECO:0008006" key="4">
    <source>
        <dbReference type="Google" id="ProtNLM"/>
    </source>
</evidence>
<feature type="transmembrane region" description="Helical" evidence="1">
    <location>
        <begin position="83"/>
        <end position="102"/>
    </location>
</feature>
<name>A0A5M4B1T7_9BACT</name>
<keyword evidence="1" id="KW-0472">Membrane</keyword>
<dbReference type="Proteomes" id="UP000391834">
    <property type="component" value="Unassembled WGS sequence"/>
</dbReference>
<comment type="caution">
    <text evidence="2">The sequence shown here is derived from an EMBL/GenBank/DDBJ whole genome shotgun (WGS) entry which is preliminary data.</text>
</comment>
<dbReference type="Pfam" id="PF19700">
    <property type="entry name" value="DUF6198"/>
    <property type="match status" value="1"/>
</dbReference>
<accession>A0A5M4B1T7</accession>
<feature type="transmembrane region" description="Helical" evidence="1">
    <location>
        <begin position="159"/>
        <end position="180"/>
    </location>
</feature>
<dbReference type="PANTHER" id="PTHR40078:SF1">
    <property type="entry name" value="INTEGRAL MEMBRANE PROTEIN"/>
    <property type="match status" value="1"/>
</dbReference>
<sequence length="435" mass="48376">MKINNFLSKVLTFALGLFVMAFGVALSVKAKLGVSPISCVPYVFSLKYPLTLGETTIIMNVLLILLQMVLLRKRYQLFQLIQFPVIFLFGIFIDFTLHLISWLNPVSYGGQAFACLLGCVILAFGVFLEVKAGLTYLPGEGLAMAITQTFKIEFGKTKIGVDSSLVLIGIVSSLGLLSGISGIREGTVAAAVLVGFIVRFLNRKINFLDVWLNIKSEEEKATPNKDVKGPVAPHLVITISREYGSGGHEIGKAVAEKLGLKFYDKNLIELTAGKSGFTSEYIEQHEQKLAHTLLYDLYEQEYAYINERKPPLNALFLVQSKVIREIFRKESCVIVGRCANFILKDQPGCVNVFVHANGEFRKNKIVNEYGVQPDKADKVLERTDRERSNYCTHYTGKVWNDATNYHLTVDSSLLDIQATADLIVETVKAKQLTLA</sequence>
<keyword evidence="1" id="KW-1133">Transmembrane helix</keyword>
<evidence type="ECO:0000256" key="1">
    <source>
        <dbReference type="SAM" id="Phobius"/>
    </source>
</evidence>
<dbReference type="Gene3D" id="3.40.50.300">
    <property type="entry name" value="P-loop containing nucleotide triphosphate hydrolases"/>
    <property type="match status" value="1"/>
</dbReference>
<gene>
    <name evidence="2" type="ORF">PbJCM13498_29920</name>
</gene>
<dbReference type="PANTHER" id="PTHR40078">
    <property type="entry name" value="INTEGRAL MEMBRANE PROTEIN-RELATED"/>
    <property type="match status" value="1"/>
</dbReference>
<feature type="transmembrane region" description="Helical" evidence="1">
    <location>
        <begin position="51"/>
        <end position="71"/>
    </location>
</feature>
<organism evidence="2 3">
    <name type="scientific">Prolixibacter bellariivorans</name>
    <dbReference type="NCBI Taxonomy" id="314319"/>
    <lineage>
        <taxon>Bacteria</taxon>
        <taxon>Pseudomonadati</taxon>
        <taxon>Bacteroidota</taxon>
        <taxon>Bacteroidia</taxon>
        <taxon>Marinilabiliales</taxon>
        <taxon>Prolixibacteraceae</taxon>
        <taxon>Prolixibacter</taxon>
    </lineage>
</organism>
<dbReference type="Pfam" id="PF13189">
    <property type="entry name" value="Cytidylate_kin2"/>
    <property type="match status" value="1"/>
</dbReference>
<dbReference type="InterPro" id="IPR038750">
    <property type="entry name" value="YczE/YyaS-like"/>
</dbReference>
<dbReference type="OrthoDB" id="87655at2"/>
<proteinExistence type="predicted"/>
<reference evidence="2 3" key="1">
    <citation type="submission" date="2019-10" db="EMBL/GenBank/DDBJ databases">
        <title>Prolixibacter strains distinguished by the presence of nitrate reductase genes were adept at nitrate-dependent anaerobic corrosion of metallic iron and carbon steel.</title>
        <authorList>
            <person name="Iino T."/>
            <person name="Shono N."/>
            <person name="Ito K."/>
            <person name="Nakamura R."/>
            <person name="Sueoka K."/>
            <person name="Harayama S."/>
            <person name="Ohkuma M."/>
        </authorList>
    </citation>
    <scope>NUCLEOTIDE SEQUENCE [LARGE SCALE GENOMIC DNA]</scope>
    <source>
        <strain evidence="2 3">JCM 13498</strain>
    </source>
</reference>
<keyword evidence="3" id="KW-1185">Reference proteome</keyword>
<keyword evidence="1" id="KW-0812">Transmembrane</keyword>
<dbReference type="InterPro" id="IPR027417">
    <property type="entry name" value="P-loop_NTPase"/>
</dbReference>
<dbReference type="SUPFAM" id="SSF52540">
    <property type="entry name" value="P-loop containing nucleoside triphosphate hydrolases"/>
    <property type="match status" value="1"/>
</dbReference>
<protein>
    <recommendedName>
        <fullName evidence="4">Cytidylate kinase</fullName>
    </recommendedName>
</protein>
<feature type="transmembrane region" description="Helical" evidence="1">
    <location>
        <begin position="108"/>
        <end position="128"/>
    </location>
</feature>
<dbReference type="EMBL" id="BLAX01000001">
    <property type="protein sequence ID" value="GET34129.1"/>
    <property type="molecule type" value="Genomic_DNA"/>
</dbReference>
<evidence type="ECO:0000313" key="2">
    <source>
        <dbReference type="EMBL" id="GET34129.1"/>
    </source>
</evidence>
<dbReference type="AlphaFoldDB" id="A0A5M4B1T7"/>
<evidence type="ECO:0000313" key="3">
    <source>
        <dbReference type="Proteomes" id="UP000391834"/>
    </source>
</evidence>